<accession>A0ABP7WZ49</accession>
<dbReference type="SFLD" id="SFLDS00003">
    <property type="entry name" value="Haloacid_Dehalogenase"/>
    <property type="match status" value="1"/>
</dbReference>
<dbReference type="InterPro" id="IPR036412">
    <property type="entry name" value="HAD-like_sf"/>
</dbReference>
<dbReference type="PANTHER" id="PTHR46193">
    <property type="entry name" value="6-PHOSPHOGLUCONATE PHOSPHATASE"/>
    <property type="match status" value="1"/>
</dbReference>
<gene>
    <name evidence="5" type="ORF">GCM10022414_26720</name>
</gene>
<dbReference type="InterPro" id="IPR006439">
    <property type="entry name" value="HAD-SF_hydro_IA"/>
</dbReference>
<dbReference type="Pfam" id="PF00702">
    <property type="entry name" value="Hydrolase"/>
    <property type="match status" value="1"/>
</dbReference>
<dbReference type="Gene3D" id="3.40.50.1000">
    <property type="entry name" value="HAD superfamily/HAD-like"/>
    <property type="match status" value="1"/>
</dbReference>
<keyword evidence="6" id="KW-1185">Reference proteome</keyword>
<evidence type="ECO:0000256" key="3">
    <source>
        <dbReference type="ARBA" id="ARBA00022723"/>
    </source>
</evidence>
<dbReference type="EMBL" id="BAABDM010000005">
    <property type="protein sequence ID" value="GAA4099995.1"/>
    <property type="molecule type" value="Genomic_DNA"/>
</dbReference>
<dbReference type="GO" id="GO:0016787">
    <property type="term" value="F:hydrolase activity"/>
    <property type="evidence" value="ECO:0007669"/>
    <property type="project" value="UniProtKB-KW"/>
</dbReference>
<evidence type="ECO:0000313" key="5">
    <source>
        <dbReference type="EMBL" id="GAA4099995.1"/>
    </source>
</evidence>
<evidence type="ECO:0000256" key="4">
    <source>
        <dbReference type="ARBA" id="ARBA00022842"/>
    </source>
</evidence>
<comment type="cofactor">
    <cofactor evidence="1">
        <name>Mg(2+)</name>
        <dbReference type="ChEBI" id="CHEBI:18420"/>
    </cofactor>
</comment>
<reference evidence="6" key="1">
    <citation type="journal article" date="2019" name="Int. J. Syst. Evol. Microbiol.">
        <title>The Global Catalogue of Microorganisms (GCM) 10K type strain sequencing project: providing services to taxonomists for standard genome sequencing and annotation.</title>
        <authorList>
            <consortium name="The Broad Institute Genomics Platform"/>
            <consortium name="The Broad Institute Genome Sequencing Center for Infectious Disease"/>
            <person name="Wu L."/>
            <person name="Ma J."/>
        </authorList>
    </citation>
    <scope>NUCLEOTIDE SEQUENCE [LARGE SCALE GENOMIC DNA]</scope>
    <source>
        <strain evidence="6">JCM 17304</strain>
    </source>
</reference>
<organism evidence="5 6">
    <name type="scientific">Zhongshania borealis</name>
    <dbReference type="NCBI Taxonomy" id="889488"/>
    <lineage>
        <taxon>Bacteria</taxon>
        <taxon>Pseudomonadati</taxon>
        <taxon>Pseudomonadota</taxon>
        <taxon>Gammaproteobacteria</taxon>
        <taxon>Cellvibrionales</taxon>
        <taxon>Spongiibacteraceae</taxon>
        <taxon>Zhongshania</taxon>
    </lineage>
</organism>
<dbReference type="PANTHER" id="PTHR46193:SF10">
    <property type="entry name" value="6-PHOSPHOGLUCONATE PHOSPHATASE"/>
    <property type="match status" value="1"/>
</dbReference>
<protein>
    <submittedName>
        <fullName evidence="5">HAD family hydrolase</fullName>
    </submittedName>
</protein>
<keyword evidence="3" id="KW-0479">Metal-binding</keyword>
<comment type="similarity">
    <text evidence="2">Belongs to the HAD-like hydrolase superfamily. CbbY/CbbZ/Gph/YieH family.</text>
</comment>
<proteinExistence type="inferred from homology"/>
<keyword evidence="4" id="KW-0460">Magnesium</keyword>
<dbReference type="SUPFAM" id="SSF56784">
    <property type="entry name" value="HAD-like"/>
    <property type="match status" value="1"/>
</dbReference>
<dbReference type="SFLD" id="SFLDG01135">
    <property type="entry name" value="C1.5.6:_HAD__Beta-PGM__Phospha"/>
    <property type="match status" value="1"/>
</dbReference>
<dbReference type="InterPro" id="IPR051600">
    <property type="entry name" value="Beta-PGM-like"/>
</dbReference>
<sequence length="247" mass="27195">MASFIDRSNTLFVLLSTREVIGMAMNKNTKLIIFDCDGVLIDSEIISATVLIETLRELSVDIDIQYVQRHFLGCSFKSVREKILDNFDVSLPTAFESEYRAVLLEQFRRELQPTEGIEALLAGLKLEFCVATSSSPERTSEALRVSGLAQFFAAKVFTAEEVKLGKPAPDLFLHAAREMGVLPNECLVIEDSLAGVTAASSAGMQVIHYTGGRHLSGSSSTVLEAFPDVPVLQHWKNFADLLPVINR</sequence>
<dbReference type="CDD" id="cd07526">
    <property type="entry name" value="HAD_BPGM_like"/>
    <property type="match status" value="1"/>
</dbReference>
<dbReference type="NCBIfam" id="TIGR01509">
    <property type="entry name" value="HAD-SF-IA-v3"/>
    <property type="match status" value="1"/>
</dbReference>
<dbReference type="Gene3D" id="1.10.150.240">
    <property type="entry name" value="Putative phosphatase, domain 2"/>
    <property type="match status" value="1"/>
</dbReference>
<name>A0ABP7WZ49_9GAMM</name>
<keyword evidence="5" id="KW-0378">Hydrolase</keyword>
<dbReference type="Proteomes" id="UP001500392">
    <property type="component" value="Unassembled WGS sequence"/>
</dbReference>
<dbReference type="InterPro" id="IPR023214">
    <property type="entry name" value="HAD_sf"/>
</dbReference>
<comment type="caution">
    <text evidence="5">The sequence shown here is derived from an EMBL/GenBank/DDBJ whole genome shotgun (WGS) entry which is preliminary data.</text>
</comment>
<dbReference type="SFLD" id="SFLDG01129">
    <property type="entry name" value="C1.5:_HAD__Beta-PGM__Phosphata"/>
    <property type="match status" value="1"/>
</dbReference>
<dbReference type="InterPro" id="IPR023198">
    <property type="entry name" value="PGP-like_dom2"/>
</dbReference>
<evidence type="ECO:0000313" key="6">
    <source>
        <dbReference type="Proteomes" id="UP001500392"/>
    </source>
</evidence>
<evidence type="ECO:0000256" key="1">
    <source>
        <dbReference type="ARBA" id="ARBA00001946"/>
    </source>
</evidence>
<evidence type="ECO:0000256" key="2">
    <source>
        <dbReference type="ARBA" id="ARBA00006171"/>
    </source>
</evidence>